<protein>
    <recommendedName>
        <fullName evidence="4">Outer membrane protein beta-barrel domain-containing protein</fullName>
    </recommendedName>
</protein>
<evidence type="ECO:0000256" key="1">
    <source>
        <dbReference type="SAM" id="SignalP"/>
    </source>
</evidence>
<comment type="caution">
    <text evidence="2">The sequence shown here is derived from an EMBL/GenBank/DDBJ whole genome shotgun (WGS) entry which is preliminary data.</text>
</comment>
<keyword evidence="3" id="KW-1185">Reference proteome</keyword>
<organism evidence="2 3">
    <name type="scientific">Pedobacter polaris</name>
    <dbReference type="NCBI Taxonomy" id="2571273"/>
    <lineage>
        <taxon>Bacteria</taxon>
        <taxon>Pseudomonadati</taxon>
        <taxon>Bacteroidota</taxon>
        <taxon>Sphingobacteriia</taxon>
        <taxon>Sphingobacteriales</taxon>
        <taxon>Sphingobacteriaceae</taxon>
        <taxon>Pedobacter</taxon>
    </lineage>
</organism>
<feature type="chain" id="PRO_5020197725" description="Outer membrane protein beta-barrel domain-containing protein" evidence="1">
    <location>
        <begin position="20"/>
        <end position="170"/>
    </location>
</feature>
<dbReference type="Proteomes" id="UP000309488">
    <property type="component" value="Unassembled WGS sequence"/>
</dbReference>
<evidence type="ECO:0000313" key="3">
    <source>
        <dbReference type="Proteomes" id="UP000309488"/>
    </source>
</evidence>
<evidence type="ECO:0008006" key="4">
    <source>
        <dbReference type="Google" id="ProtNLM"/>
    </source>
</evidence>
<dbReference type="OrthoDB" id="1118003at2"/>
<feature type="signal peptide" evidence="1">
    <location>
        <begin position="1"/>
        <end position="19"/>
    </location>
</feature>
<keyword evidence="1" id="KW-0732">Signal</keyword>
<reference evidence="2 3" key="1">
    <citation type="submission" date="2019-04" db="EMBL/GenBank/DDBJ databases">
        <title>Pedobacter sp. RP-3-22 sp. nov., isolated from Arctic soil.</title>
        <authorList>
            <person name="Dahal R.H."/>
            <person name="Kim D.-U."/>
        </authorList>
    </citation>
    <scope>NUCLEOTIDE SEQUENCE [LARGE SCALE GENOMIC DNA]</scope>
    <source>
        <strain evidence="2 3">RP-3-22</strain>
    </source>
</reference>
<accession>A0A4V5P0G4</accession>
<gene>
    <name evidence="2" type="ORF">FA048_04760</name>
</gene>
<dbReference type="AlphaFoldDB" id="A0A4V5P0G4"/>
<dbReference type="SUPFAM" id="SSF56925">
    <property type="entry name" value="OMPA-like"/>
    <property type="match status" value="1"/>
</dbReference>
<evidence type="ECO:0000313" key="2">
    <source>
        <dbReference type="EMBL" id="TKC12932.1"/>
    </source>
</evidence>
<sequence length="170" mass="18443">MKSFFLLTFLTFISIASIAQQNGAYSKGDNLLNIGIGINSSYSGGLPIGASYEKGITDDISVGANFDYLSNKYLTYKFTAIYFGARGSYHFNNLLKIQNNKLDLYGGATLGYRSFSWSDSEQNIGDEYGSGVFLGAYIGGKYYFGNAIGVFTELGEIGSTNARVGVAFKF</sequence>
<proteinExistence type="predicted"/>
<dbReference type="RefSeq" id="WP_136839055.1">
    <property type="nucleotide sequence ID" value="NZ_SWBR01000001.1"/>
</dbReference>
<name>A0A4V5P0G4_9SPHI</name>
<dbReference type="InterPro" id="IPR011250">
    <property type="entry name" value="OMP/PagP_B-barrel"/>
</dbReference>
<dbReference type="EMBL" id="SWBR01000001">
    <property type="protein sequence ID" value="TKC12932.1"/>
    <property type="molecule type" value="Genomic_DNA"/>
</dbReference>